<dbReference type="EMBL" id="JADCNL010000002">
    <property type="protein sequence ID" value="KAG0491409.1"/>
    <property type="molecule type" value="Genomic_DNA"/>
</dbReference>
<dbReference type="Proteomes" id="UP000639772">
    <property type="component" value="Unassembled WGS sequence"/>
</dbReference>
<dbReference type="InterPro" id="IPR013087">
    <property type="entry name" value="Znf_C2H2_type"/>
</dbReference>
<keyword evidence="2" id="KW-0217">Developmental protein</keyword>
<evidence type="ECO:0000256" key="9">
    <source>
        <dbReference type="SAM" id="MobiDB-lite"/>
    </source>
</evidence>
<feature type="domain" description="C2H2-type" evidence="10">
    <location>
        <begin position="57"/>
        <end position="84"/>
    </location>
</feature>
<sequence length="214" mass="23284">MAVDMMPEVNSLDLNNLPEEYGKHAAEESSTTTATYTEPPKFNKKKSSGKDESAKVYECRFCSLKFSKSQALGGHMNRHRQERETETLYRARQLVYSNEGFSGAAVHFGGQTGYSARDLIPPAGFEISGGLGCAGDHCVPFRPLYPRFPAAAPLHPSVFPSTSPSHPIHFSSSNPAHPPMGQVLHGISQRLLHGHSYGSHSQAADEVRPPPPLS</sequence>
<dbReference type="FunFam" id="3.30.160.60:FF:002425">
    <property type="entry name" value="Zinc finger protein STAMENLESS 1"/>
    <property type="match status" value="1"/>
</dbReference>
<keyword evidence="13" id="KW-1185">Reference proteome</keyword>
<dbReference type="Gene3D" id="3.30.160.60">
    <property type="entry name" value="Classic Zinc Finger"/>
    <property type="match status" value="1"/>
</dbReference>
<dbReference type="GO" id="GO:0005634">
    <property type="term" value="C:nucleus"/>
    <property type="evidence" value="ECO:0007669"/>
    <property type="project" value="UniProtKB-SubCell"/>
</dbReference>
<keyword evidence="6" id="KW-0862">Zinc</keyword>
<evidence type="ECO:0000256" key="2">
    <source>
        <dbReference type="ARBA" id="ARBA00022473"/>
    </source>
</evidence>
<dbReference type="Proteomes" id="UP000636800">
    <property type="component" value="Chromosome 2"/>
</dbReference>
<evidence type="ECO:0000313" key="14">
    <source>
        <dbReference type="Proteomes" id="UP000639772"/>
    </source>
</evidence>
<reference evidence="13 14" key="1">
    <citation type="journal article" date="2020" name="Nat. Food">
        <title>A phased Vanilla planifolia genome enables genetic improvement of flavour and production.</title>
        <authorList>
            <person name="Hasing T."/>
            <person name="Tang H."/>
            <person name="Brym M."/>
            <person name="Khazi F."/>
            <person name="Huang T."/>
            <person name="Chambers A.H."/>
        </authorList>
    </citation>
    <scope>NUCLEOTIDE SEQUENCE [LARGE SCALE GENOMIC DNA]</scope>
    <source>
        <tissue evidence="12">Leaf</tissue>
    </source>
</reference>
<protein>
    <recommendedName>
        <fullName evidence="10">C2H2-type domain-containing protein</fullName>
    </recommendedName>
</protein>
<organism evidence="12 14">
    <name type="scientific">Vanilla planifolia</name>
    <name type="common">Vanilla</name>
    <dbReference type="NCBI Taxonomy" id="51239"/>
    <lineage>
        <taxon>Eukaryota</taxon>
        <taxon>Viridiplantae</taxon>
        <taxon>Streptophyta</taxon>
        <taxon>Embryophyta</taxon>
        <taxon>Tracheophyta</taxon>
        <taxon>Spermatophyta</taxon>
        <taxon>Magnoliopsida</taxon>
        <taxon>Liliopsida</taxon>
        <taxon>Asparagales</taxon>
        <taxon>Orchidaceae</taxon>
        <taxon>Vanilloideae</taxon>
        <taxon>Vanilleae</taxon>
        <taxon>Vanilla</taxon>
    </lineage>
</organism>
<gene>
    <name evidence="12" type="ORF">HPP92_004392</name>
    <name evidence="11" type="ORF">HPP92_004807</name>
</gene>
<keyword evidence="4 8" id="KW-0863">Zinc-finger</keyword>
<dbReference type="GO" id="GO:0048443">
    <property type="term" value="P:stamen development"/>
    <property type="evidence" value="ECO:0007669"/>
    <property type="project" value="UniProtKB-ARBA"/>
</dbReference>
<feature type="compositionally biased region" description="Low complexity" evidence="9">
    <location>
        <begin position="28"/>
        <end position="38"/>
    </location>
</feature>
<keyword evidence="3" id="KW-0479">Metal-binding</keyword>
<comment type="subcellular location">
    <subcellularLocation>
        <location evidence="1">Nucleus</location>
    </subcellularLocation>
</comment>
<evidence type="ECO:0000256" key="7">
    <source>
        <dbReference type="ARBA" id="ARBA00023242"/>
    </source>
</evidence>
<dbReference type="Pfam" id="PF13912">
    <property type="entry name" value="zf-C2H2_6"/>
    <property type="match status" value="1"/>
</dbReference>
<dbReference type="GO" id="GO:0030154">
    <property type="term" value="P:cell differentiation"/>
    <property type="evidence" value="ECO:0007669"/>
    <property type="project" value="UniProtKB-KW"/>
</dbReference>
<evidence type="ECO:0000259" key="10">
    <source>
        <dbReference type="PROSITE" id="PS50157"/>
    </source>
</evidence>
<dbReference type="PANTHER" id="PTHR45730">
    <property type="entry name" value="ZINC FINGER PROTEIN JAGGED"/>
    <property type="match status" value="1"/>
</dbReference>
<feature type="region of interest" description="Disordered" evidence="9">
    <location>
        <begin position="1"/>
        <end position="52"/>
    </location>
</feature>
<dbReference type="PROSITE" id="PS00028">
    <property type="entry name" value="ZINC_FINGER_C2H2_1"/>
    <property type="match status" value="1"/>
</dbReference>
<dbReference type="PANTHER" id="PTHR45730:SF32">
    <property type="entry name" value="ZINC FINGER PROTEIN JAGGED"/>
    <property type="match status" value="1"/>
</dbReference>
<dbReference type="AlphaFoldDB" id="A0A835RWN4"/>
<dbReference type="OrthoDB" id="1721933at2759"/>
<dbReference type="GO" id="GO:0008270">
    <property type="term" value="F:zinc ion binding"/>
    <property type="evidence" value="ECO:0007669"/>
    <property type="project" value="UniProtKB-KW"/>
</dbReference>
<dbReference type="GO" id="GO:0048440">
    <property type="term" value="P:carpel development"/>
    <property type="evidence" value="ECO:0007669"/>
    <property type="project" value="UniProtKB-ARBA"/>
</dbReference>
<evidence type="ECO:0000256" key="1">
    <source>
        <dbReference type="ARBA" id="ARBA00004123"/>
    </source>
</evidence>
<dbReference type="InterPro" id="IPR045320">
    <property type="entry name" value="JAGGED/SL1-like"/>
</dbReference>
<proteinExistence type="predicted"/>
<evidence type="ECO:0000256" key="8">
    <source>
        <dbReference type="PROSITE-ProRule" id="PRU00042"/>
    </source>
</evidence>
<dbReference type="InterPro" id="IPR036236">
    <property type="entry name" value="Znf_C2H2_sf"/>
</dbReference>
<evidence type="ECO:0000313" key="11">
    <source>
        <dbReference type="EMBL" id="KAG0491409.1"/>
    </source>
</evidence>
<accession>A0A835RWN4</accession>
<name>A0A835RWN4_VANPL</name>
<dbReference type="SUPFAM" id="SSF57667">
    <property type="entry name" value="beta-beta-alpha zinc fingers"/>
    <property type="match status" value="1"/>
</dbReference>
<dbReference type="PROSITE" id="PS50157">
    <property type="entry name" value="ZINC_FINGER_C2H2_2"/>
    <property type="match status" value="1"/>
</dbReference>
<evidence type="ECO:0000256" key="6">
    <source>
        <dbReference type="ARBA" id="ARBA00022833"/>
    </source>
</evidence>
<keyword evidence="5" id="KW-0221">Differentiation</keyword>
<evidence type="ECO:0000256" key="4">
    <source>
        <dbReference type="ARBA" id="ARBA00022771"/>
    </source>
</evidence>
<keyword evidence="7" id="KW-0539">Nucleus</keyword>
<dbReference type="EMBL" id="JADCNM010000002">
    <property type="protein sequence ID" value="KAG0493398.1"/>
    <property type="molecule type" value="Genomic_DNA"/>
</dbReference>
<comment type="caution">
    <text evidence="12">The sequence shown here is derived from an EMBL/GenBank/DDBJ whole genome shotgun (WGS) entry which is preliminary data.</text>
</comment>
<dbReference type="GO" id="GO:0003700">
    <property type="term" value="F:DNA-binding transcription factor activity"/>
    <property type="evidence" value="ECO:0007669"/>
    <property type="project" value="InterPro"/>
</dbReference>
<evidence type="ECO:0000256" key="5">
    <source>
        <dbReference type="ARBA" id="ARBA00022782"/>
    </source>
</evidence>
<evidence type="ECO:0000313" key="13">
    <source>
        <dbReference type="Proteomes" id="UP000636800"/>
    </source>
</evidence>
<evidence type="ECO:0000313" key="12">
    <source>
        <dbReference type="EMBL" id="KAG0493398.1"/>
    </source>
</evidence>
<evidence type="ECO:0000256" key="3">
    <source>
        <dbReference type="ARBA" id="ARBA00022723"/>
    </source>
</evidence>